<keyword evidence="3" id="KW-1185">Reference proteome</keyword>
<dbReference type="Gene3D" id="1.20.1070.10">
    <property type="entry name" value="Rhodopsin 7-helix transmembrane proteins"/>
    <property type="match status" value="1"/>
</dbReference>
<proteinExistence type="predicted"/>
<feature type="transmembrane region" description="Helical" evidence="1">
    <location>
        <begin position="268"/>
        <end position="291"/>
    </location>
</feature>
<dbReference type="Proteomes" id="UP000031036">
    <property type="component" value="Unassembled WGS sequence"/>
</dbReference>
<dbReference type="Pfam" id="PF10324">
    <property type="entry name" value="7TM_GPCR_Srw"/>
    <property type="match status" value="1"/>
</dbReference>
<dbReference type="OMA" id="SFCGWVS"/>
<dbReference type="AlphaFoldDB" id="A0A0B2UT48"/>
<keyword evidence="1" id="KW-1133">Transmembrane helix</keyword>
<dbReference type="PANTHER" id="PTHR47023:SF6">
    <property type="entry name" value="G_PROTEIN_RECEP_F1_2 DOMAIN-CONTAINING PROTEIN"/>
    <property type="match status" value="1"/>
</dbReference>
<feature type="transmembrane region" description="Helical" evidence="1">
    <location>
        <begin position="115"/>
        <end position="138"/>
    </location>
</feature>
<dbReference type="SUPFAM" id="SSF81321">
    <property type="entry name" value="Family A G protein-coupled receptor-like"/>
    <property type="match status" value="1"/>
</dbReference>
<dbReference type="InterPro" id="IPR053071">
    <property type="entry name" value="GPCR1-related_rcpt"/>
</dbReference>
<protein>
    <recommendedName>
        <fullName evidence="4">G_PROTEIN_RECEP_F1_2 domain-containing protein</fullName>
    </recommendedName>
</protein>
<gene>
    <name evidence="2" type="ORF">Tcan_15017</name>
</gene>
<dbReference type="PANTHER" id="PTHR47023">
    <property type="entry name" value="SEX PEPTIDE RECEPTOR"/>
    <property type="match status" value="1"/>
</dbReference>
<comment type="caution">
    <text evidence="2">The sequence shown here is derived from an EMBL/GenBank/DDBJ whole genome shotgun (WGS) entry which is preliminary data.</text>
</comment>
<organism evidence="2 3">
    <name type="scientific">Toxocara canis</name>
    <name type="common">Canine roundworm</name>
    <dbReference type="NCBI Taxonomy" id="6265"/>
    <lineage>
        <taxon>Eukaryota</taxon>
        <taxon>Metazoa</taxon>
        <taxon>Ecdysozoa</taxon>
        <taxon>Nematoda</taxon>
        <taxon>Chromadorea</taxon>
        <taxon>Rhabditida</taxon>
        <taxon>Spirurina</taxon>
        <taxon>Ascaridomorpha</taxon>
        <taxon>Ascaridoidea</taxon>
        <taxon>Toxocaridae</taxon>
        <taxon>Toxocara</taxon>
    </lineage>
</organism>
<evidence type="ECO:0000256" key="1">
    <source>
        <dbReference type="SAM" id="Phobius"/>
    </source>
</evidence>
<feature type="transmembrane region" description="Helical" evidence="1">
    <location>
        <begin position="311"/>
        <end position="337"/>
    </location>
</feature>
<accession>A0A0B2UT48</accession>
<feature type="transmembrane region" description="Helical" evidence="1">
    <location>
        <begin position="200"/>
        <end position="220"/>
    </location>
</feature>
<feature type="transmembrane region" description="Helical" evidence="1">
    <location>
        <begin position="357"/>
        <end position="379"/>
    </location>
</feature>
<dbReference type="EMBL" id="JPKZ01003647">
    <property type="protein sequence ID" value="KHN72085.1"/>
    <property type="molecule type" value="Genomic_DNA"/>
</dbReference>
<evidence type="ECO:0000313" key="3">
    <source>
        <dbReference type="Proteomes" id="UP000031036"/>
    </source>
</evidence>
<name>A0A0B2UT48_TOXCA</name>
<feature type="transmembrane region" description="Helical" evidence="1">
    <location>
        <begin position="75"/>
        <end position="94"/>
    </location>
</feature>
<dbReference type="GO" id="GO:0008528">
    <property type="term" value="F:G protein-coupled peptide receptor activity"/>
    <property type="evidence" value="ECO:0007669"/>
    <property type="project" value="InterPro"/>
</dbReference>
<feature type="transmembrane region" description="Helical" evidence="1">
    <location>
        <begin position="170"/>
        <end position="188"/>
    </location>
</feature>
<dbReference type="OrthoDB" id="5777712at2759"/>
<evidence type="ECO:0008006" key="4">
    <source>
        <dbReference type="Google" id="ProtNLM"/>
    </source>
</evidence>
<keyword evidence="1" id="KW-0472">Membrane</keyword>
<dbReference type="InterPro" id="IPR019427">
    <property type="entry name" value="7TM_GPCR_serpentine_rcpt_Srw"/>
</dbReference>
<sequence length="448" mass="50731">MFLVTIDGDADLTIHNISILPSDQCATDDQRASKCCCGDGFFYDFPTKKCKVSENVGFMFGRINNSWSHMVVYGFAYPMLVITMIAPLCAVLLGMGKREKREGDRRYPNPLYQMIWLLSFCGWVSLLSPLPFSVWYYIVGDGTRKFNQSIVLCHIFRTTMEAVPNTVDTMMTLFSVLLGGGRFLTQYHRNTLKLRTVERFSRAIWTIIFVCASLGVLRFFEHGADVYQFCLDTEPGPYWASRCMVTDGALLTILNRRFWKVALPLAEFLFQFILPGFLLIVLHIAFIREPVIDFDDTHNRFGRSPRDQSRILITAVTAAFLVTQIPTAIFTTITFAVNQFNDNSILSKVSAFFAHLQPLFSLTTIVANNCALLTAYYVIVKDDDIDVGDSHVSLSSTEGVNEMLLRDAGDRNRRTYLSVSRSFDTSSIRSSRSMSYSRKASEFSVIQA</sequence>
<keyword evidence="1" id="KW-0812">Transmembrane</keyword>
<evidence type="ECO:0000313" key="2">
    <source>
        <dbReference type="EMBL" id="KHN72085.1"/>
    </source>
</evidence>
<reference evidence="2 3" key="1">
    <citation type="submission" date="2014-11" db="EMBL/GenBank/DDBJ databases">
        <title>Genetic blueprint of the zoonotic pathogen Toxocara canis.</title>
        <authorList>
            <person name="Zhu X.-Q."/>
            <person name="Korhonen P.K."/>
            <person name="Cai H."/>
            <person name="Young N.D."/>
            <person name="Nejsum P."/>
            <person name="von Samson-Himmelstjerna G."/>
            <person name="Boag P.R."/>
            <person name="Tan P."/>
            <person name="Li Q."/>
            <person name="Min J."/>
            <person name="Yang Y."/>
            <person name="Wang X."/>
            <person name="Fang X."/>
            <person name="Hall R.S."/>
            <person name="Hofmann A."/>
            <person name="Sternberg P.W."/>
            <person name="Jex A.R."/>
            <person name="Gasser R.B."/>
        </authorList>
    </citation>
    <scope>NUCLEOTIDE SEQUENCE [LARGE SCALE GENOMIC DNA]</scope>
    <source>
        <strain evidence="2">PN_DK_2014</strain>
    </source>
</reference>